<evidence type="ECO:0000259" key="16">
    <source>
        <dbReference type="Pfam" id="PF01764"/>
    </source>
</evidence>
<keyword evidence="12 15" id="KW-0472">Membrane</keyword>
<dbReference type="Gene3D" id="3.40.50.1820">
    <property type="entry name" value="alpha/beta hydrolase"/>
    <property type="match status" value="1"/>
</dbReference>
<feature type="transmembrane region" description="Helical" evidence="15">
    <location>
        <begin position="18"/>
        <end position="38"/>
    </location>
</feature>
<evidence type="ECO:0000256" key="9">
    <source>
        <dbReference type="ARBA" id="ARBA00022963"/>
    </source>
</evidence>
<evidence type="ECO:0000256" key="3">
    <source>
        <dbReference type="ARBA" id="ARBA00022475"/>
    </source>
</evidence>
<comment type="subcellular location">
    <subcellularLocation>
        <location evidence="2">Cell membrane</location>
        <topology evidence="2">Multi-pass membrane protein</topology>
    </subcellularLocation>
</comment>
<dbReference type="EMBL" id="OU963899">
    <property type="protein sequence ID" value="CAH0406427.1"/>
    <property type="molecule type" value="Genomic_DNA"/>
</dbReference>
<comment type="catalytic activity">
    <reaction evidence="13">
        <text>a 1,2-diacyl-sn-glycerol + H2O = a 2-acylglycerol + a fatty acid + H(+)</text>
        <dbReference type="Rhea" id="RHEA:33275"/>
        <dbReference type="ChEBI" id="CHEBI:15377"/>
        <dbReference type="ChEBI" id="CHEBI:15378"/>
        <dbReference type="ChEBI" id="CHEBI:17389"/>
        <dbReference type="ChEBI" id="CHEBI:17815"/>
        <dbReference type="ChEBI" id="CHEBI:28868"/>
        <dbReference type="EC" id="3.1.1.116"/>
    </reaction>
    <physiologicalReaction direction="left-to-right" evidence="13">
        <dbReference type="Rhea" id="RHEA:33276"/>
    </physiologicalReaction>
</comment>
<evidence type="ECO:0000256" key="4">
    <source>
        <dbReference type="ARBA" id="ARBA00022553"/>
    </source>
</evidence>
<organism evidence="17 18">
    <name type="scientific">Chilo suppressalis</name>
    <name type="common">Asiatic rice borer moth</name>
    <dbReference type="NCBI Taxonomy" id="168631"/>
    <lineage>
        <taxon>Eukaryota</taxon>
        <taxon>Metazoa</taxon>
        <taxon>Ecdysozoa</taxon>
        <taxon>Arthropoda</taxon>
        <taxon>Hexapoda</taxon>
        <taxon>Insecta</taxon>
        <taxon>Pterygota</taxon>
        <taxon>Neoptera</taxon>
        <taxon>Endopterygota</taxon>
        <taxon>Lepidoptera</taxon>
        <taxon>Glossata</taxon>
        <taxon>Ditrysia</taxon>
        <taxon>Pyraloidea</taxon>
        <taxon>Crambidae</taxon>
        <taxon>Crambinae</taxon>
        <taxon>Chilo</taxon>
    </lineage>
</organism>
<evidence type="ECO:0000256" key="14">
    <source>
        <dbReference type="ARBA" id="ARBA00026104"/>
    </source>
</evidence>
<evidence type="ECO:0000256" key="2">
    <source>
        <dbReference type="ARBA" id="ARBA00004651"/>
    </source>
</evidence>
<feature type="transmembrane region" description="Helical" evidence="15">
    <location>
        <begin position="289"/>
        <end position="309"/>
    </location>
</feature>
<keyword evidence="11" id="KW-0443">Lipid metabolism</keyword>
<feature type="transmembrane region" description="Helical" evidence="15">
    <location>
        <begin position="134"/>
        <end position="157"/>
    </location>
</feature>
<dbReference type="PANTHER" id="PTHR45792:SF2">
    <property type="entry name" value="DIACYLGLYCEROL LIPASE-BETA"/>
    <property type="match status" value="1"/>
</dbReference>
<protein>
    <recommendedName>
        <fullName evidence="14">sn-1-specific diacylglycerol lipase</fullName>
        <ecNumber evidence="14">3.1.1.116</ecNumber>
    </recommendedName>
</protein>
<feature type="transmembrane region" description="Helical" evidence="15">
    <location>
        <begin position="97"/>
        <end position="119"/>
    </location>
</feature>
<dbReference type="InterPro" id="IPR002921">
    <property type="entry name" value="Fungal_lipase-type"/>
</dbReference>
<evidence type="ECO:0000256" key="15">
    <source>
        <dbReference type="SAM" id="Phobius"/>
    </source>
</evidence>
<keyword evidence="3" id="KW-1003">Cell membrane</keyword>
<evidence type="ECO:0000256" key="1">
    <source>
        <dbReference type="ARBA" id="ARBA00001913"/>
    </source>
</evidence>
<evidence type="ECO:0000256" key="12">
    <source>
        <dbReference type="ARBA" id="ARBA00023136"/>
    </source>
</evidence>
<dbReference type="CDD" id="cd00519">
    <property type="entry name" value="Lipase_3"/>
    <property type="match status" value="1"/>
</dbReference>
<accession>A0ABN8B9N0</accession>
<comment type="cofactor">
    <cofactor evidence="1">
        <name>Ca(2+)</name>
        <dbReference type="ChEBI" id="CHEBI:29108"/>
    </cofactor>
</comment>
<dbReference type="Proteomes" id="UP001153292">
    <property type="component" value="Chromosome 6"/>
</dbReference>
<evidence type="ECO:0000256" key="13">
    <source>
        <dbReference type="ARBA" id="ARBA00024531"/>
    </source>
</evidence>
<dbReference type="PANTHER" id="PTHR45792">
    <property type="entry name" value="DIACYLGLYCEROL LIPASE HOMOLOG-RELATED"/>
    <property type="match status" value="1"/>
</dbReference>
<keyword evidence="4" id="KW-0597">Phosphoprotein</keyword>
<keyword evidence="8" id="KW-0106">Calcium</keyword>
<keyword evidence="9" id="KW-0442">Lipid degradation</keyword>
<sequence length="652" mass="75018">MPALRLLGRRWLFASDDLVFPCIAEIPVRIIWIVVFSIVARDDLPISCAFDTSARLDVILMIAVQALTVLVLVALAQQSARGSMTDVDKRKYVGPLLLCKLFLMVVEIVTNLLGMWWIFVDRISCRLNPNPDVIMQIILILMWIPFILTFLAIYLAYDPLGNIEYENIRTDEEREYYNKKLKKIWASRVQWTFWYFKDKKMKDAVNEMAVLLSVLFRSTDIVLYDMIAGSILMRVRQKRDTRNRRASDALDAVDEAYTTDLNEVYKDVPSWMNIADAYHYMRLATSSYGWTYVLYMFYCAGVCFLAPYLRCCCYRPKHVEGDNCCMCNYAGLKYLSDKTDKDFIYVSFVNHIYEVPFMVVAEHDRKRIVVAIRGSNSLHDMFTDLTAPCEKFEAEGLPANTLAHKGMVLSTEKTLERVAPILESSFAEYPDYELVITGHSLGAAVSTLLGVKLKHKYPHLKVYAFSAPSGLLTREAARYTENFVMTVGVGDDLVMRLSLKSMQAFRDRIIETIHIAKLPKYRILLKGLRYMLFNIPDSDLDSIWKPTDNLEAQLVGPARLTRTISYELERLHIAGRILHIVRHKPLGVERSTRKEPKYKVRWATAEDFNELVVMPRMLIDHMPESVLEPIKVVLEECPLSQDTVNSCSELTR</sequence>
<keyword evidence="10 15" id="KW-1133">Transmembrane helix</keyword>
<evidence type="ECO:0000256" key="7">
    <source>
        <dbReference type="ARBA" id="ARBA00022801"/>
    </source>
</evidence>
<feature type="domain" description="Fungal lipase-type" evidence="16">
    <location>
        <begin position="369"/>
        <end position="499"/>
    </location>
</feature>
<evidence type="ECO:0000313" key="18">
    <source>
        <dbReference type="Proteomes" id="UP001153292"/>
    </source>
</evidence>
<dbReference type="InterPro" id="IPR029058">
    <property type="entry name" value="AB_hydrolase_fold"/>
</dbReference>
<evidence type="ECO:0000313" key="17">
    <source>
        <dbReference type="EMBL" id="CAH0406427.1"/>
    </source>
</evidence>
<dbReference type="SUPFAM" id="SSF53474">
    <property type="entry name" value="alpha/beta-Hydrolases"/>
    <property type="match status" value="1"/>
</dbReference>
<evidence type="ECO:0000256" key="5">
    <source>
        <dbReference type="ARBA" id="ARBA00022692"/>
    </source>
</evidence>
<dbReference type="Pfam" id="PF01764">
    <property type="entry name" value="Lipase_3"/>
    <property type="match status" value="1"/>
</dbReference>
<dbReference type="InterPro" id="IPR052214">
    <property type="entry name" value="DAG_Lipase-Related"/>
</dbReference>
<evidence type="ECO:0000256" key="11">
    <source>
        <dbReference type="ARBA" id="ARBA00023098"/>
    </source>
</evidence>
<proteinExistence type="predicted"/>
<evidence type="ECO:0000256" key="8">
    <source>
        <dbReference type="ARBA" id="ARBA00022837"/>
    </source>
</evidence>
<keyword evidence="6" id="KW-0479">Metal-binding</keyword>
<keyword evidence="7" id="KW-0378">Hydrolase</keyword>
<feature type="transmembrane region" description="Helical" evidence="15">
    <location>
        <begin position="58"/>
        <end position="76"/>
    </location>
</feature>
<evidence type="ECO:0000256" key="6">
    <source>
        <dbReference type="ARBA" id="ARBA00022723"/>
    </source>
</evidence>
<dbReference type="EC" id="3.1.1.116" evidence="14"/>
<evidence type="ECO:0000256" key="10">
    <source>
        <dbReference type="ARBA" id="ARBA00022989"/>
    </source>
</evidence>
<keyword evidence="5 15" id="KW-0812">Transmembrane</keyword>
<gene>
    <name evidence="17" type="ORF">CHILSU_LOCUS9801</name>
</gene>
<reference evidence="17" key="1">
    <citation type="submission" date="2021-12" db="EMBL/GenBank/DDBJ databases">
        <authorList>
            <person name="King R."/>
        </authorList>
    </citation>
    <scope>NUCLEOTIDE SEQUENCE</scope>
</reference>
<keyword evidence="18" id="KW-1185">Reference proteome</keyword>
<name>A0ABN8B9N0_CHISP</name>